<evidence type="ECO:0000313" key="2">
    <source>
        <dbReference type="Proteomes" id="UP000249218"/>
    </source>
</evidence>
<reference evidence="1 2" key="1">
    <citation type="journal article" date="2017" name="BMC Biol.">
        <title>Genomic innovations, transcriptional plasticity and gene loss underlying the evolution and divergence of two highly polyphagous and invasive Helicoverpa pest species.</title>
        <authorList>
            <person name="Pearce S.L."/>
            <person name="Clarke D.F."/>
            <person name="East P.D."/>
            <person name="Elfekih S."/>
            <person name="Gordon K.H."/>
            <person name="Jermiin L.S."/>
            <person name="McGaughran A."/>
            <person name="Oakeshott J.G."/>
            <person name="Papanikolaou A."/>
            <person name="Perera O.P."/>
            <person name="Rane R.V."/>
            <person name="Richards S."/>
            <person name="Tay W.T."/>
            <person name="Walsh T.K."/>
            <person name="Anderson A."/>
            <person name="Anderson C.J."/>
            <person name="Asgari S."/>
            <person name="Board P.G."/>
            <person name="Bretschneider A."/>
            <person name="Campbell P.M."/>
            <person name="Chertemps T."/>
            <person name="Christeller J.T."/>
            <person name="Coppin C.W."/>
            <person name="Downes S.J."/>
            <person name="Duan G."/>
            <person name="Farnsworth C.A."/>
            <person name="Good R.T."/>
            <person name="Han L.B."/>
            <person name="Han Y.C."/>
            <person name="Hatje K."/>
            <person name="Horne I."/>
            <person name="Huang Y.P."/>
            <person name="Hughes D.S."/>
            <person name="Jacquin-Joly E."/>
            <person name="James W."/>
            <person name="Jhangiani S."/>
            <person name="Kollmar M."/>
            <person name="Kuwar S.S."/>
            <person name="Li S."/>
            <person name="Liu N.Y."/>
            <person name="Maibeche M.T."/>
            <person name="Miller J.R."/>
            <person name="Montagne N."/>
            <person name="Perry T."/>
            <person name="Qu J."/>
            <person name="Song S.V."/>
            <person name="Sutton G.G."/>
            <person name="Vogel H."/>
            <person name="Walenz B.P."/>
            <person name="Xu W."/>
            <person name="Zhang H.J."/>
            <person name="Zou Z."/>
            <person name="Batterham P."/>
            <person name="Edwards O.R."/>
            <person name="Feyereisen R."/>
            <person name="Gibbs R.A."/>
            <person name="Heckel D.G."/>
            <person name="McGrath A."/>
            <person name="Robin C."/>
            <person name="Scherer S.E."/>
            <person name="Worley K.C."/>
            <person name="Wu Y.D."/>
        </authorList>
    </citation>
    <scope>NUCLEOTIDE SEQUENCE [LARGE SCALE GENOMIC DNA]</scope>
    <source>
        <strain evidence="1">Harm_GR_Male_#8</strain>
        <tissue evidence="1">Whole organism</tissue>
    </source>
</reference>
<sequence>MASPLPLQLADSVGYVDDLGSLTDYLISDAIPQRNAKHSPFHSPLSDFKLVDQPYRQCPVSSPNIVDPTVPKDESLQSVRPTCHDLRLAFLV</sequence>
<organism evidence="1 2">
    <name type="scientific">Helicoverpa armigera</name>
    <name type="common">Cotton bollworm</name>
    <name type="synonym">Heliothis armigera</name>
    <dbReference type="NCBI Taxonomy" id="29058"/>
    <lineage>
        <taxon>Eukaryota</taxon>
        <taxon>Metazoa</taxon>
        <taxon>Ecdysozoa</taxon>
        <taxon>Arthropoda</taxon>
        <taxon>Hexapoda</taxon>
        <taxon>Insecta</taxon>
        <taxon>Pterygota</taxon>
        <taxon>Neoptera</taxon>
        <taxon>Endopterygota</taxon>
        <taxon>Lepidoptera</taxon>
        <taxon>Glossata</taxon>
        <taxon>Ditrysia</taxon>
        <taxon>Noctuoidea</taxon>
        <taxon>Noctuidae</taxon>
        <taxon>Heliothinae</taxon>
        <taxon>Helicoverpa</taxon>
    </lineage>
</organism>
<dbReference type="AlphaFoldDB" id="A0A2W1BQI2"/>
<gene>
    <name evidence="1" type="primary">HaOG205589</name>
    <name evidence="1" type="ORF">B5X24_HaOG205589</name>
</gene>
<keyword evidence="2" id="KW-1185">Reference proteome</keyword>
<dbReference type="Proteomes" id="UP000249218">
    <property type="component" value="Unassembled WGS sequence"/>
</dbReference>
<protein>
    <submittedName>
        <fullName evidence="1">Uncharacterized protein</fullName>
    </submittedName>
</protein>
<evidence type="ECO:0000313" key="1">
    <source>
        <dbReference type="EMBL" id="PZC75845.1"/>
    </source>
</evidence>
<dbReference type="EMBL" id="KZ149979">
    <property type="protein sequence ID" value="PZC75845.1"/>
    <property type="molecule type" value="Genomic_DNA"/>
</dbReference>
<proteinExistence type="predicted"/>
<name>A0A2W1BQI2_HELAM</name>
<accession>A0A2W1BQI2</accession>